<dbReference type="PANTHER" id="PTHR43639:SF1">
    <property type="entry name" value="SHORT-CHAIN DEHYDROGENASE_REDUCTASE FAMILY PROTEIN"/>
    <property type="match status" value="1"/>
</dbReference>
<dbReference type="SUPFAM" id="SSF51735">
    <property type="entry name" value="NAD(P)-binding Rossmann-fold domains"/>
    <property type="match status" value="1"/>
</dbReference>
<comment type="caution">
    <text evidence="3">The sequence shown here is derived from an EMBL/GenBank/DDBJ whole genome shotgun (WGS) entry which is preliminary data.</text>
</comment>
<proteinExistence type="inferred from homology"/>
<evidence type="ECO:0000313" key="3">
    <source>
        <dbReference type="EMBL" id="GLK70898.1"/>
    </source>
</evidence>
<dbReference type="Pfam" id="PF13561">
    <property type="entry name" value="adh_short_C2"/>
    <property type="match status" value="1"/>
</dbReference>
<dbReference type="EMBL" id="BSFJ01000005">
    <property type="protein sequence ID" value="GLK70898.1"/>
    <property type="molecule type" value="Genomic_DNA"/>
</dbReference>
<protein>
    <submittedName>
        <fullName evidence="3">Short chain dehydrogenase</fullName>
    </submittedName>
</protein>
<sequence length="266" mass="27240">MTAPASPPLSSPGARPPRRPVALVTGGAVRIGRAISLRLAAEGYDIALHVRRPGTAAEATRAALEAAGARVCVIAAELADAGAVEGLVPAAVAGLGPLALLVNNASEFHPDTVGCLDPALWDRHMAVNLRAPVFLARAFAAQLPEGAPGAIVNLIDQRVLKPTPAYFSYAVAKDALWAATRMLAQALAPQVRVNGVGPGPTLANGRQDGDAFARQSAAVLLGRGPGPQEIAEAVAYLARATSVTGQMIAVDGGQHLAWRTADVEDD</sequence>
<accession>A0A9W6J7V1</accession>
<dbReference type="GO" id="GO:0016491">
    <property type="term" value="F:oxidoreductase activity"/>
    <property type="evidence" value="ECO:0007669"/>
    <property type="project" value="UniProtKB-KW"/>
</dbReference>
<organism evidence="3 4">
    <name type="scientific">Ancylobacter dichloromethanicus</name>
    <dbReference type="NCBI Taxonomy" id="518825"/>
    <lineage>
        <taxon>Bacteria</taxon>
        <taxon>Pseudomonadati</taxon>
        <taxon>Pseudomonadota</taxon>
        <taxon>Alphaproteobacteria</taxon>
        <taxon>Hyphomicrobiales</taxon>
        <taxon>Xanthobacteraceae</taxon>
        <taxon>Ancylobacter</taxon>
    </lineage>
</organism>
<evidence type="ECO:0000256" key="1">
    <source>
        <dbReference type="ARBA" id="ARBA00006484"/>
    </source>
</evidence>
<dbReference type="PANTHER" id="PTHR43639">
    <property type="entry name" value="OXIDOREDUCTASE, SHORT-CHAIN DEHYDROGENASE/REDUCTASE FAMILY (AFU_ORTHOLOGUE AFUA_5G02870)"/>
    <property type="match status" value="1"/>
</dbReference>
<gene>
    <name evidence="3" type="ORF">GCM10017643_10130</name>
</gene>
<reference evidence="3" key="1">
    <citation type="journal article" date="2014" name="Int. J. Syst. Evol. Microbiol.">
        <title>Complete genome sequence of Corynebacterium casei LMG S-19264T (=DSM 44701T), isolated from a smear-ripened cheese.</title>
        <authorList>
            <consortium name="US DOE Joint Genome Institute (JGI-PGF)"/>
            <person name="Walter F."/>
            <person name="Albersmeier A."/>
            <person name="Kalinowski J."/>
            <person name="Ruckert C."/>
        </authorList>
    </citation>
    <scope>NUCLEOTIDE SEQUENCE</scope>
    <source>
        <strain evidence="3">VKM B-2484</strain>
    </source>
</reference>
<keyword evidence="4" id="KW-1185">Reference proteome</keyword>
<evidence type="ECO:0000313" key="4">
    <source>
        <dbReference type="Proteomes" id="UP001143370"/>
    </source>
</evidence>
<name>A0A9W6J7V1_9HYPH</name>
<keyword evidence="2" id="KW-0560">Oxidoreductase</keyword>
<evidence type="ECO:0000256" key="2">
    <source>
        <dbReference type="ARBA" id="ARBA00023002"/>
    </source>
</evidence>
<dbReference type="PRINTS" id="PR00081">
    <property type="entry name" value="GDHRDH"/>
</dbReference>
<dbReference type="InterPro" id="IPR002347">
    <property type="entry name" value="SDR_fam"/>
</dbReference>
<dbReference type="Proteomes" id="UP001143370">
    <property type="component" value="Unassembled WGS sequence"/>
</dbReference>
<dbReference type="AlphaFoldDB" id="A0A9W6J7V1"/>
<dbReference type="Gene3D" id="3.40.50.720">
    <property type="entry name" value="NAD(P)-binding Rossmann-like Domain"/>
    <property type="match status" value="1"/>
</dbReference>
<comment type="similarity">
    <text evidence="1">Belongs to the short-chain dehydrogenases/reductases (SDR) family.</text>
</comment>
<dbReference type="InterPro" id="IPR036291">
    <property type="entry name" value="NAD(P)-bd_dom_sf"/>
</dbReference>
<dbReference type="RefSeq" id="WP_213371659.1">
    <property type="nucleotide sequence ID" value="NZ_BSFJ01000005.1"/>
</dbReference>
<dbReference type="NCBIfam" id="NF006597">
    <property type="entry name" value="PRK09134.1"/>
    <property type="match status" value="1"/>
</dbReference>
<reference evidence="3" key="2">
    <citation type="submission" date="2023-01" db="EMBL/GenBank/DDBJ databases">
        <authorList>
            <person name="Sun Q."/>
            <person name="Evtushenko L."/>
        </authorList>
    </citation>
    <scope>NUCLEOTIDE SEQUENCE</scope>
    <source>
        <strain evidence="3">VKM B-2484</strain>
    </source>
</reference>